<dbReference type="GO" id="GO:0044550">
    <property type="term" value="P:secondary metabolite biosynthetic process"/>
    <property type="evidence" value="ECO:0007669"/>
    <property type="project" value="TreeGrafter"/>
</dbReference>
<dbReference type="InterPro" id="IPR025110">
    <property type="entry name" value="AMP-bd_C"/>
</dbReference>
<dbReference type="InterPro" id="IPR045851">
    <property type="entry name" value="AMP-bd_C_sf"/>
</dbReference>
<dbReference type="InterPro" id="IPR020845">
    <property type="entry name" value="AMP-binding_CS"/>
</dbReference>
<dbReference type="Pfam" id="PF00501">
    <property type="entry name" value="AMP-binding"/>
    <property type="match status" value="1"/>
</dbReference>
<evidence type="ECO:0000259" key="1">
    <source>
        <dbReference type="Pfam" id="PF00501"/>
    </source>
</evidence>
<dbReference type="GO" id="GO:0043041">
    <property type="term" value="P:amino acid activation for nonribosomal peptide biosynthetic process"/>
    <property type="evidence" value="ECO:0007669"/>
    <property type="project" value="TreeGrafter"/>
</dbReference>
<dbReference type="PATRIC" id="fig|42253.5.peg.4324"/>
<dbReference type="NCBIfam" id="TIGR01733">
    <property type="entry name" value="AA-adenyl-dom"/>
    <property type="match status" value="1"/>
</dbReference>
<dbReference type="CDD" id="cd05930">
    <property type="entry name" value="A_NRPS"/>
    <property type="match status" value="1"/>
</dbReference>
<keyword evidence="3" id="KW-0436">Ligase</keyword>
<dbReference type="Gene3D" id="3.40.50.12780">
    <property type="entry name" value="N-terminal domain of ligase-like"/>
    <property type="match status" value="1"/>
</dbReference>
<dbReference type="KEGG" id="nmv:NITMOv2_4382"/>
<keyword evidence="4" id="KW-1185">Reference proteome</keyword>
<accession>A0A0K2GJE5</accession>
<dbReference type="PROSITE" id="PS00455">
    <property type="entry name" value="AMP_BINDING"/>
    <property type="match status" value="1"/>
</dbReference>
<dbReference type="PANTHER" id="PTHR45527:SF1">
    <property type="entry name" value="FATTY ACID SYNTHASE"/>
    <property type="match status" value="1"/>
</dbReference>
<dbReference type="Proteomes" id="UP000069205">
    <property type="component" value="Chromosome"/>
</dbReference>
<proteinExistence type="predicted"/>
<evidence type="ECO:0000313" key="4">
    <source>
        <dbReference type="Proteomes" id="UP000069205"/>
    </source>
</evidence>
<dbReference type="GO" id="GO:0016874">
    <property type="term" value="F:ligase activity"/>
    <property type="evidence" value="ECO:0007669"/>
    <property type="project" value="UniProtKB-KW"/>
</dbReference>
<protein>
    <submittedName>
        <fullName evidence="3">AMP-dependent synthetase and ligase</fullName>
    </submittedName>
</protein>
<feature type="domain" description="AMP-dependent synthetase/ligase" evidence="1">
    <location>
        <begin position="11"/>
        <end position="380"/>
    </location>
</feature>
<dbReference type="SUPFAM" id="SSF56801">
    <property type="entry name" value="Acetyl-CoA synthetase-like"/>
    <property type="match status" value="1"/>
</dbReference>
<dbReference type="AlphaFoldDB" id="A0A0K2GJE5"/>
<dbReference type="STRING" id="42253.NITMOv2_4382"/>
<dbReference type="InterPro" id="IPR010071">
    <property type="entry name" value="AA_adenyl_dom"/>
</dbReference>
<dbReference type="PANTHER" id="PTHR45527">
    <property type="entry name" value="NONRIBOSOMAL PEPTIDE SYNTHETASE"/>
    <property type="match status" value="1"/>
</dbReference>
<dbReference type="InterPro" id="IPR000873">
    <property type="entry name" value="AMP-dep_synth/lig_dom"/>
</dbReference>
<dbReference type="InterPro" id="IPR042099">
    <property type="entry name" value="ANL_N_sf"/>
</dbReference>
<name>A0A0K2GJE5_NITMO</name>
<dbReference type="Pfam" id="PF13193">
    <property type="entry name" value="AMP-binding_C"/>
    <property type="match status" value="1"/>
</dbReference>
<dbReference type="RefSeq" id="WP_053381563.1">
    <property type="nucleotide sequence ID" value="NZ_CP011801.1"/>
</dbReference>
<dbReference type="Gene3D" id="3.30.300.30">
    <property type="match status" value="1"/>
</dbReference>
<dbReference type="GO" id="GO:0005737">
    <property type="term" value="C:cytoplasm"/>
    <property type="evidence" value="ECO:0007669"/>
    <property type="project" value="TreeGrafter"/>
</dbReference>
<reference evidence="3 4" key="1">
    <citation type="journal article" date="2015" name="Proc. Natl. Acad. Sci. U.S.A.">
        <title>Expanded metabolic versatility of ubiquitous nitrite-oxidizing bacteria from the genus Nitrospira.</title>
        <authorList>
            <person name="Koch H."/>
            <person name="Lucker S."/>
            <person name="Albertsen M."/>
            <person name="Kitzinger K."/>
            <person name="Herbold C."/>
            <person name="Spieck E."/>
            <person name="Nielsen P.H."/>
            <person name="Wagner M."/>
            <person name="Daims H."/>
        </authorList>
    </citation>
    <scope>NUCLEOTIDE SEQUENCE [LARGE SCALE GENOMIC DNA]</scope>
    <source>
        <strain evidence="3 4">NSP M-1</strain>
    </source>
</reference>
<evidence type="ECO:0000259" key="2">
    <source>
        <dbReference type="Pfam" id="PF13193"/>
    </source>
</evidence>
<feature type="domain" description="AMP-binding enzyme C-terminal" evidence="2">
    <location>
        <begin position="438"/>
        <end position="513"/>
    </location>
</feature>
<gene>
    <name evidence="3" type="ORF">NITMOv2_4382</name>
</gene>
<dbReference type="GO" id="GO:0031177">
    <property type="term" value="F:phosphopantetheine binding"/>
    <property type="evidence" value="ECO:0007669"/>
    <property type="project" value="TreeGrafter"/>
</dbReference>
<sequence length="534" mass="57747">MNGLLQEGLTVQAERRGNATAVVHQGGRLTYAELERRSTQLAHLLRDAGCTRGDRVCLLMPKSLPAIASMLGILKADCAYVPIDPQSPAQRVRKVIDQCEPRVLLGGGAVGSVVDEVTGTGGFQPTIGWMAGEPPDSRRFPIAFTHKDGEPYPDAPRRYENGPDDAAYVMFTSGSTGVPKGVVITHANVGHYLRWAIRYFGLSASDKMSAHPPLHFDLSVMDVFGALTAGAELHLVPHELNLLPNKVAEFIRDAALTHWFSVPSLLNYMAKFDAVKPGDFPTLKRLLWCGEVFPTPALMYWMKRLPHVAFTNLYGPTEATIASSYYTVPACPTDESAAIPIGTACEGEELLVLDESLTRCPAGRIGDLYIKGVGLSPGYWRDPDKTRAVFIPDPGDPSGGRLYKTGDLARVGDDGLVYFHGRSDTQIKSRGYRIELGEIEAALHALPMVQESAIVAVDTGGVEGATICCAYVPSHRGVTPQLVKRALRAAVPPYMVPSLYAAFEALPKNGSGKIDRPQLRERFKARNVSVGGAA</sequence>
<evidence type="ECO:0000313" key="3">
    <source>
        <dbReference type="EMBL" id="ALA60757.1"/>
    </source>
</evidence>
<dbReference type="EMBL" id="CP011801">
    <property type="protein sequence ID" value="ALA60757.1"/>
    <property type="molecule type" value="Genomic_DNA"/>
</dbReference>
<organism evidence="3 4">
    <name type="scientific">Nitrospira moscoviensis</name>
    <dbReference type="NCBI Taxonomy" id="42253"/>
    <lineage>
        <taxon>Bacteria</taxon>
        <taxon>Pseudomonadati</taxon>
        <taxon>Nitrospirota</taxon>
        <taxon>Nitrospiria</taxon>
        <taxon>Nitrospirales</taxon>
        <taxon>Nitrospiraceae</taxon>
        <taxon>Nitrospira</taxon>
    </lineage>
</organism>